<keyword evidence="1" id="KW-0812">Transmembrane</keyword>
<gene>
    <name evidence="3" type="ORF">PX52LOC_07805</name>
</gene>
<dbReference type="KEGG" id="lrs:PX52LOC_07805"/>
<dbReference type="Pfam" id="PF07596">
    <property type="entry name" value="SBP_bac_10"/>
    <property type="match status" value="1"/>
</dbReference>
<dbReference type="NCBIfam" id="TIGR02532">
    <property type="entry name" value="IV_pilin_GFxxxE"/>
    <property type="match status" value="1"/>
</dbReference>
<protein>
    <recommendedName>
        <fullName evidence="2">DUF1559 domain-containing protein</fullName>
    </recommendedName>
</protein>
<keyword evidence="4" id="KW-1185">Reference proteome</keyword>
<dbReference type="InterPro" id="IPR045584">
    <property type="entry name" value="Pilin-like"/>
</dbReference>
<dbReference type="PANTHER" id="PTHR30093:SF2">
    <property type="entry name" value="TYPE II SECRETION SYSTEM PROTEIN H"/>
    <property type="match status" value="1"/>
</dbReference>
<evidence type="ECO:0000313" key="3">
    <source>
        <dbReference type="EMBL" id="QEL20698.1"/>
    </source>
</evidence>
<dbReference type="Proteomes" id="UP000324974">
    <property type="component" value="Chromosome"/>
</dbReference>
<dbReference type="EMBL" id="CP042425">
    <property type="protein sequence ID" value="QEL20698.1"/>
    <property type="molecule type" value="Genomic_DNA"/>
</dbReference>
<dbReference type="PANTHER" id="PTHR30093">
    <property type="entry name" value="GENERAL SECRETION PATHWAY PROTEIN G"/>
    <property type="match status" value="1"/>
</dbReference>
<accession>A0A5C1AV67</accession>
<dbReference type="InterPro" id="IPR011453">
    <property type="entry name" value="DUF1559"/>
</dbReference>
<keyword evidence="1" id="KW-0472">Membrane</keyword>
<feature type="domain" description="DUF1559" evidence="2">
    <location>
        <begin position="35"/>
        <end position="288"/>
    </location>
</feature>
<feature type="transmembrane region" description="Helical" evidence="1">
    <location>
        <begin position="12"/>
        <end position="34"/>
    </location>
</feature>
<name>A0A5C1AV67_9BACT</name>
<evidence type="ECO:0000256" key="1">
    <source>
        <dbReference type="SAM" id="Phobius"/>
    </source>
</evidence>
<dbReference type="Gene3D" id="3.30.700.10">
    <property type="entry name" value="Glycoprotein, Type 4 Pilin"/>
    <property type="match status" value="1"/>
</dbReference>
<dbReference type="SUPFAM" id="SSF54523">
    <property type="entry name" value="Pili subunits"/>
    <property type="match status" value="1"/>
</dbReference>
<reference evidence="4" key="1">
    <citation type="submission" date="2019-08" db="EMBL/GenBank/DDBJ databases">
        <title>Limnoglobus roseus gen. nov., sp. nov., a novel freshwater planctomycete with a giant genome from the family Gemmataceae.</title>
        <authorList>
            <person name="Kulichevskaya I.S."/>
            <person name="Naumoff D.G."/>
            <person name="Miroshnikov K."/>
            <person name="Ivanova A."/>
            <person name="Philippov D.A."/>
            <person name="Hakobyan A."/>
            <person name="Rijpstra I.C."/>
            <person name="Sinninghe Damste J.S."/>
            <person name="Liesack W."/>
            <person name="Dedysh S.N."/>
        </authorList>
    </citation>
    <scope>NUCLEOTIDE SEQUENCE [LARGE SCALE GENOMIC DNA]</scope>
    <source>
        <strain evidence="4">PX52</strain>
    </source>
</reference>
<dbReference type="Pfam" id="PF07963">
    <property type="entry name" value="N_methyl"/>
    <property type="match status" value="1"/>
</dbReference>
<sequence>MPLRRVKRPGFTLIELLVVIAIIAILIGLLLPAVQKVREAASRAKCTNNLKQIGLAVHGYHDINNGVPVEGTSQGISWPMRIMPHIEGGSVYNLVNPLFQTAIASEASSGLSTATQTAYTTASQKVDSTMSVPIFLCPSRRSSSVGPMIDYAGAYASGVAATSLNTYTDNSGYLTILDTRTQGIKAIGVALGNMTAGSSNTIMVAHKSLRPSHYMGNQIEQDMGYAYTKFSSNKGSGFDHMRWSDSGGSGASSGKGYVRDSETVDENHFGGSHDAGSPVLFGDGSVRMYRYLYADSSNMNDCAVFQALLSYNRSILVSAE</sequence>
<dbReference type="AlphaFoldDB" id="A0A5C1AV67"/>
<proteinExistence type="predicted"/>
<organism evidence="3 4">
    <name type="scientific">Limnoglobus roseus</name>
    <dbReference type="NCBI Taxonomy" id="2598579"/>
    <lineage>
        <taxon>Bacteria</taxon>
        <taxon>Pseudomonadati</taxon>
        <taxon>Planctomycetota</taxon>
        <taxon>Planctomycetia</taxon>
        <taxon>Gemmatales</taxon>
        <taxon>Gemmataceae</taxon>
        <taxon>Limnoglobus</taxon>
    </lineage>
</organism>
<keyword evidence="1" id="KW-1133">Transmembrane helix</keyword>
<evidence type="ECO:0000313" key="4">
    <source>
        <dbReference type="Proteomes" id="UP000324974"/>
    </source>
</evidence>
<dbReference type="InterPro" id="IPR012902">
    <property type="entry name" value="N_methyl_site"/>
</dbReference>
<evidence type="ECO:0000259" key="2">
    <source>
        <dbReference type="Pfam" id="PF07596"/>
    </source>
</evidence>